<proteinExistence type="predicted"/>
<dbReference type="HOGENOM" id="CLU_1795581_0_0_0"/>
<keyword evidence="2" id="KW-1185">Reference proteome</keyword>
<evidence type="ECO:0000313" key="2">
    <source>
        <dbReference type="Proteomes" id="UP000005096"/>
    </source>
</evidence>
<dbReference type="RefSeq" id="WP_006300364.1">
    <property type="nucleotide sequence ID" value="NZ_CM001022.1"/>
</dbReference>
<dbReference type="EMBL" id="CM001022">
    <property type="protein sequence ID" value="EFQ23197.1"/>
    <property type="molecule type" value="Genomic_DNA"/>
</dbReference>
<protein>
    <submittedName>
        <fullName evidence="1">Uncharacterized protein</fullName>
    </submittedName>
</protein>
<sequence length="145" mass="16407">MNDRVWVVVESREGEMDVHVFEHEADARNYSQERLGGEGTCSCSCACPDLRILPTQLHRREELAEDDAPWGVEIPGVNATFVEGLLEEIDFESSQGSPKDLSEEFFRAKGDKLKREAAELVHDFVMDELRDYLEHGADGCFCPED</sequence>
<dbReference type="Proteomes" id="UP000005096">
    <property type="component" value="Chromosome"/>
</dbReference>
<accession>E3CVE1</accession>
<dbReference type="OrthoDB" id="5381at2"/>
<dbReference type="eggNOG" id="ENOG50341BU">
    <property type="taxonomic scope" value="Bacteria"/>
</dbReference>
<organism evidence="1 2">
    <name type="scientific">Aminomonas paucivorans DSM 12260</name>
    <dbReference type="NCBI Taxonomy" id="584708"/>
    <lineage>
        <taxon>Bacteria</taxon>
        <taxon>Thermotogati</taxon>
        <taxon>Synergistota</taxon>
        <taxon>Synergistia</taxon>
        <taxon>Synergistales</taxon>
        <taxon>Synergistaceae</taxon>
        <taxon>Aminomonas</taxon>
    </lineage>
</organism>
<dbReference type="STRING" id="584708.Apau_0769"/>
<gene>
    <name evidence="1" type="ORF">Apau_0769</name>
</gene>
<evidence type="ECO:0000313" key="1">
    <source>
        <dbReference type="EMBL" id="EFQ23197.1"/>
    </source>
</evidence>
<name>E3CVE1_9BACT</name>
<dbReference type="PaxDb" id="584708-Apau_0769"/>
<dbReference type="AlphaFoldDB" id="E3CVE1"/>
<reference evidence="1 2" key="1">
    <citation type="journal article" date="2010" name="Stand. Genomic Sci.">
        <title>Non-contiguous finished genome sequence of Aminomonas paucivorans type strain (GLU-3).</title>
        <authorList>
            <person name="Pitluck S."/>
            <person name="Yasawong M."/>
            <person name="Held B."/>
            <person name="Lapidus A."/>
            <person name="Nolan M."/>
            <person name="Copeland A."/>
            <person name="Lucas S."/>
            <person name="Del Rio T.G."/>
            <person name="Tice H."/>
            <person name="Cheng J.F."/>
            <person name="Chertkov O."/>
            <person name="Goodwin L."/>
            <person name="Tapia R."/>
            <person name="Han C."/>
            <person name="Liolios K."/>
            <person name="Ivanova N."/>
            <person name="Mavromatis K."/>
            <person name="Ovchinnikova G."/>
            <person name="Pati A."/>
            <person name="Chen A."/>
            <person name="Palaniappan K."/>
            <person name="Land M."/>
            <person name="Hauser L."/>
            <person name="Chang Y.J."/>
            <person name="Jeffries C.D."/>
            <person name="Pukall R."/>
            <person name="Spring S."/>
            <person name="Rohde M."/>
            <person name="Sikorski J."/>
            <person name="Goker M."/>
            <person name="Woyke T."/>
            <person name="Bristow J."/>
            <person name="Eisen J.A."/>
            <person name="Markowitz V."/>
            <person name="Hugenholtz P."/>
            <person name="Kyrpides N.C."/>
            <person name="Klenk H.P."/>
        </authorList>
    </citation>
    <scope>NUCLEOTIDE SEQUENCE [LARGE SCALE GENOMIC DNA]</scope>
    <source>
        <strain evidence="1 2">DSM 12260</strain>
    </source>
</reference>